<proteinExistence type="predicted"/>
<dbReference type="AlphaFoldDB" id="A0A7L4DVZ7"/>
<protein>
    <submittedName>
        <fullName evidence="1">EFCC1 protein</fullName>
    </submittedName>
</protein>
<gene>
    <name evidence="1" type="primary">Efcc1</name>
    <name evidence="1" type="ORF">EURGUL_R08019</name>
</gene>
<dbReference type="EMBL" id="VZZY01025702">
    <property type="protein sequence ID" value="NXW66565.1"/>
    <property type="molecule type" value="Genomic_DNA"/>
</dbReference>
<evidence type="ECO:0000313" key="1">
    <source>
        <dbReference type="EMBL" id="NXW66565.1"/>
    </source>
</evidence>
<reference evidence="1 2" key="1">
    <citation type="submission" date="2019-09" db="EMBL/GenBank/DDBJ databases">
        <title>Bird 10,000 Genomes (B10K) Project - Family phase.</title>
        <authorList>
            <person name="Zhang G."/>
        </authorList>
    </citation>
    <scope>NUCLEOTIDE SEQUENCE [LARGE SCALE GENOMIC DNA]</scope>
    <source>
        <strain evidence="1">B10K-DU-002-51</strain>
        <tissue evidence="1">Muscle</tissue>
    </source>
</reference>
<evidence type="ECO:0000313" key="2">
    <source>
        <dbReference type="Proteomes" id="UP000541249"/>
    </source>
</evidence>
<sequence>ELQQKVEETELLKMELQMLETERVRLSLVEEKLMDVLHLLQQLRDLNVSKRALGKILLSTLESCRDPQPEGKAHLFEVLDTLYHELTACELLQSQPLDKAQSHQSMSNPLVISC</sequence>
<organism evidence="1 2">
    <name type="scientific">Eurystomus gularis</name>
    <dbReference type="NCBI Taxonomy" id="325343"/>
    <lineage>
        <taxon>Eukaryota</taxon>
        <taxon>Metazoa</taxon>
        <taxon>Chordata</taxon>
        <taxon>Craniata</taxon>
        <taxon>Vertebrata</taxon>
        <taxon>Euteleostomi</taxon>
        <taxon>Archelosauria</taxon>
        <taxon>Archosauria</taxon>
        <taxon>Dinosauria</taxon>
        <taxon>Saurischia</taxon>
        <taxon>Theropoda</taxon>
        <taxon>Coelurosauria</taxon>
        <taxon>Aves</taxon>
        <taxon>Neognathae</taxon>
        <taxon>Neoaves</taxon>
        <taxon>Telluraves</taxon>
        <taxon>Coraciimorphae</taxon>
        <taxon>Coraciiformes</taxon>
        <taxon>Coraciidae</taxon>
        <taxon>Eurystomus</taxon>
    </lineage>
</organism>
<dbReference type="Pfam" id="PF15799">
    <property type="entry name" value="CCD48"/>
    <property type="match status" value="1"/>
</dbReference>
<dbReference type="OrthoDB" id="10054715at2759"/>
<dbReference type="Proteomes" id="UP000541249">
    <property type="component" value="Unassembled WGS sequence"/>
</dbReference>
<accession>A0A7L4DVZ7</accession>
<feature type="non-terminal residue" evidence="1">
    <location>
        <position position="114"/>
    </location>
</feature>
<name>A0A7L4DVZ7_9AVES</name>
<feature type="non-terminal residue" evidence="1">
    <location>
        <position position="1"/>
    </location>
</feature>
<dbReference type="InterPro" id="IPR031601">
    <property type="entry name" value="CCD48"/>
</dbReference>
<keyword evidence="2" id="KW-1185">Reference proteome</keyword>
<comment type="caution">
    <text evidence="1">The sequence shown here is derived from an EMBL/GenBank/DDBJ whole genome shotgun (WGS) entry which is preliminary data.</text>
</comment>